<sequence>MQRLPPEDEPPSFELPQLPPWKTRHIKQSNQQTPLRRPRCILGAPYETGSSFQPLSSAAIDAASTKQLQKEYDYSVFNKSRLLTESKIDQYLKSEIATHKRVFHRDKVHDDSYRPDLQPLCCDSSDEESDLISKRLHNQRVERPLVVSMPGLRPEEIQLDAAKNLKKGAEYSSEGDDEIELRRYWDWSALSKSLGPREYHMLNRILQKEVQLQEHFREVLKKGDRYKRNPDRNDDETYLELKQYAHKCYEEDNCVFNMDDLIVHMTSQR</sequence>
<dbReference type="KEGG" id="erc:Ecym_4277"/>
<dbReference type="eggNOG" id="ENOG502S206">
    <property type="taxonomic scope" value="Eukaryota"/>
</dbReference>
<proteinExistence type="predicted"/>
<keyword evidence="3" id="KW-1185">Reference proteome</keyword>
<dbReference type="FunCoup" id="G8JTI8">
    <property type="interactions" value="226"/>
</dbReference>
<reference evidence="3" key="1">
    <citation type="journal article" date="2012" name="G3 (Bethesda)">
        <title>Pichia sorbitophila, an interspecies yeast hybrid reveals early steps of genome resolution following polyploidization.</title>
        <authorList>
            <person name="Leh Louis V."/>
            <person name="Despons L."/>
            <person name="Friedrich A."/>
            <person name="Martin T."/>
            <person name="Durrens P."/>
            <person name="Casaregola S."/>
            <person name="Neuveglise C."/>
            <person name="Fairhead C."/>
            <person name="Marck C."/>
            <person name="Cruz J.A."/>
            <person name="Straub M.L."/>
            <person name="Kugler V."/>
            <person name="Sacerdot C."/>
            <person name="Uzunov Z."/>
            <person name="Thierry A."/>
            <person name="Weiss S."/>
            <person name="Bleykasten C."/>
            <person name="De Montigny J."/>
            <person name="Jacques N."/>
            <person name="Jung P."/>
            <person name="Lemaire M."/>
            <person name="Mallet S."/>
            <person name="Morel G."/>
            <person name="Richard G.F."/>
            <person name="Sarkar A."/>
            <person name="Savel G."/>
            <person name="Schacherer J."/>
            <person name="Seret M.L."/>
            <person name="Talla E."/>
            <person name="Samson G."/>
            <person name="Jubin C."/>
            <person name="Poulain J."/>
            <person name="Vacherie B."/>
            <person name="Barbe V."/>
            <person name="Pelletier E."/>
            <person name="Sherman D.J."/>
            <person name="Westhof E."/>
            <person name="Weissenbach J."/>
            <person name="Baret P.V."/>
            <person name="Wincker P."/>
            <person name="Gaillardin C."/>
            <person name="Dujon B."/>
            <person name="Souciet J.L."/>
        </authorList>
    </citation>
    <scope>NUCLEOTIDE SEQUENCE [LARGE SCALE GENOMIC DNA]</scope>
    <source>
        <strain evidence="3">CBS 270.75 / DBVPG 7215 / KCTC 17166 / NRRL Y-17582</strain>
    </source>
</reference>
<dbReference type="Pfam" id="PF12856">
    <property type="entry name" value="ANAPC9"/>
    <property type="match status" value="1"/>
</dbReference>
<dbReference type="STRING" id="931890.G8JTI8"/>
<feature type="region of interest" description="Disordered" evidence="1">
    <location>
        <begin position="1"/>
        <end position="38"/>
    </location>
</feature>
<dbReference type="GO" id="GO:0005680">
    <property type="term" value="C:anaphase-promoting complex"/>
    <property type="evidence" value="ECO:0007669"/>
    <property type="project" value="InterPro"/>
</dbReference>
<gene>
    <name evidence="2" type="ordered locus">Ecym_4277</name>
</gene>
<dbReference type="InParanoid" id="G8JTI8"/>
<dbReference type="AlphaFoldDB" id="G8JTI8"/>
<evidence type="ECO:0000313" key="2">
    <source>
        <dbReference type="EMBL" id="AET39341.1"/>
    </source>
</evidence>
<dbReference type="RefSeq" id="XP_003646158.1">
    <property type="nucleotide sequence ID" value="XM_003646110.1"/>
</dbReference>
<dbReference type="EMBL" id="CP002500">
    <property type="protein sequence ID" value="AET39341.1"/>
    <property type="molecule type" value="Genomic_DNA"/>
</dbReference>
<dbReference type="GeneID" id="11469480"/>
<dbReference type="OMA" id="CYEEDNC"/>
<dbReference type="InterPro" id="IPR024274">
    <property type="entry name" value="APC9"/>
</dbReference>
<accession>G8JTI8</accession>
<name>G8JTI8_ERECY</name>
<evidence type="ECO:0000313" key="3">
    <source>
        <dbReference type="Proteomes" id="UP000006790"/>
    </source>
</evidence>
<dbReference type="Proteomes" id="UP000006790">
    <property type="component" value="Chromosome 4"/>
</dbReference>
<protein>
    <submittedName>
        <fullName evidence="2">Uncharacterized protein</fullName>
    </submittedName>
</protein>
<organism evidence="2 3">
    <name type="scientific">Eremothecium cymbalariae (strain CBS 270.75 / DBVPG 7215 / KCTC 17166 / NRRL Y-17582)</name>
    <name type="common">Yeast</name>
    <dbReference type="NCBI Taxonomy" id="931890"/>
    <lineage>
        <taxon>Eukaryota</taxon>
        <taxon>Fungi</taxon>
        <taxon>Dikarya</taxon>
        <taxon>Ascomycota</taxon>
        <taxon>Saccharomycotina</taxon>
        <taxon>Saccharomycetes</taxon>
        <taxon>Saccharomycetales</taxon>
        <taxon>Saccharomycetaceae</taxon>
        <taxon>Eremothecium</taxon>
    </lineage>
</organism>
<dbReference type="HOGENOM" id="CLU_077720_0_0_1"/>
<dbReference type="OrthoDB" id="4061647at2759"/>
<evidence type="ECO:0000256" key="1">
    <source>
        <dbReference type="SAM" id="MobiDB-lite"/>
    </source>
</evidence>